<evidence type="ECO:0000313" key="1">
    <source>
        <dbReference type="EMBL" id="AEK62700.1"/>
    </source>
</evidence>
<sequence length="102" mass="11240">MPYLPGSGVFMSTPHFILYNRSYCHLCEDMLQALLALQAPDENAPGWFTVELIDVDADPELVARYDELVPVLAGVRDGQPAVQLCHYFLDVDAVRGFLGGIA</sequence>
<reference evidence="1 2" key="5">
    <citation type="journal article" date="2011" name="ISME J.">
        <title>Dual transcriptional profiling of a bacterial/fungal confrontation: Collimonas fungivorans versus Aspergillus niger.</title>
        <authorList>
            <person name="Mela F."/>
            <person name="Fritsche K."/>
            <person name="de Boer W."/>
            <person name="van Veen J.A."/>
            <person name="de Graaff L.H."/>
            <person name="van den Berg M."/>
            <person name="Leveau J.H."/>
        </authorList>
    </citation>
    <scope>NUCLEOTIDE SEQUENCE [LARGE SCALE GENOMIC DNA]</scope>
    <source>
        <strain evidence="1 2">Ter331</strain>
    </source>
</reference>
<dbReference type="KEGG" id="cfu:CFU_2874"/>
<reference evidence="2" key="6">
    <citation type="submission" date="2011-05" db="EMBL/GenBank/DDBJ databases">
        <title>Complete sequence of Collimonas fungivorans Ter331.</title>
        <authorList>
            <person name="Leveau J.H."/>
        </authorList>
    </citation>
    <scope>NUCLEOTIDE SEQUENCE [LARGE SCALE GENOMIC DNA]</scope>
    <source>
        <strain evidence="2">Ter331</strain>
    </source>
</reference>
<dbReference type="Proteomes" id="UP000008392">
    <property type="component" value="Chromosome"/>
</dbReference>
<dbReference type="InterPro" id="IPR036249">
    <property type="entry name" value="Thioredoxin-like_sf"/>
</dbReference>
<dbReference type="EMBL" id="CP002745">
    <property type="protein sequence ID" value="AEK62700.1"/>
    <property type="molecule type" value="Genomic_DNA"/>
</dbReference>
<accession>G0A9S7</accession>
<dbReference type="STRING" id="1005048.CFU_2874"/>
<dbReference type="SUPFAM" id="SSF52833">
    <property type="entry name" value="Thioredoxin-like"/>
    <property type="match status" value="1"/>
</dbReference>
<dbReference type="eggNOG" id="COG0526">
    <property type="taxonomic scope" value="Bacteria"/>
</dbReference>
<dbReference type="AlphaFoldDB" id="G0A9S7"/>
<reference evidence="1 2" key="3">
    <citation type="journal article" date="2008" name="FEMS Microbiol. Ecol.">
        <title>Identification and characterization of genes underlying chitinolysis in Collimonas fungivorans Ter331.</title>
        <authorList>
            <person name="Fritsche K."/>
            <person name="de Boer W."/>
            <person name="Gerards S."/>
            <person name="van den Berg M."/>
            <person name="van Veen J.A."/>
            <person name="Leveau J.H."/>
        </authorList>
    </citation>
    <scope>NUCLEOTIDE SEQUENCE [LARGE SCALE GENOMIC DNA]</scope>
    <source>
        <strain evidence="1 2">Ter331</strain>
    </source>
</reference>
<dbReference type="HOGENOM" id="CLU_125054_1_0_4"/>
<protein>
    <submittedName>
        <fullName evidence="1">Uncharacterized protein</fullName>
    </submittedName>
</protein>
<dbReference type="Gene3D" id="3.40.30.10">
    <property type="entry name" value="Glutaredoxin"/>
    <property type="match status" value="1"/>
</dbReference>
<gene>
    <name evidence="1" type="ordered locus">CFU_2874</name>
</gene>
<reference evidence="1 2" key="2">
    <citation type="journal article" date="2006" name="J. Microbiol. Methods">
        <title>Genomic flank-sequencing of plasposon insertion sites for rapid identification of functional genes.</title>
        <authorList>
            <person name="Leveau J.H."/>
            <person name="Gerards S."/>
            <person name="Fritsche K."/>
            <person name="Zondag G."/>
            <person name="van Veen J.A."/>
        </authorList>
    </citation>
    <scope>NUCLEOTIDE SEQUENCE [LARGE SCALE GENOMIC DNA]</scope>
    <source>
        <strain evidence="1 2">Ter331</strain>
    </source>
</reference>
<proteinExistence type="predicted"/>
<dbReference type="InterPro" id="IPR008554">
    <property type="entry name" value="Glutaredoxin-like"/>
</dbReference>
<name>G0A9S7_COLFT</name>
<reference evidence="1 2" key="1">
    <citation type="journal article" date="2004" name="Environ. Microbiol.">
        <title>Phylogeny-function analysis of (meta)genomic libraries: screening for expression of ribosomal RNA genes by large-insert library fluorescent in situ hybridization (LIL-FISH).</title>
        <authorList>
            <person name="Leveau J.H."/>
            <person name="Gerards S."/>
            <person name="de Boer W."/>
            <person name="van Veen J.A."/>
        </authorList>
    </citation>
    <scope>NUCLEOTIDE SEQUENCE [LARGE SCALE GENOMIC DNA]</scope>
    <source>
        <strain evidence="1 2">Ter331</strain>
    </source>
</reference>
<organism evidence="1 2">
    <name type="scientific">Collimonas fungivorans (strain Ter331)</name>
    <dbReference type="NCBI Taxonomy" id="1005048"/>
    <lineage>
        <taxon>Bacteria</taxon>
        <taxon>Pseudomonadati</taxon>
        <taxon>Pseudomonadota</taxon>
        <taxon>Betaproteobacteria</taxon>
        <taxon>Burkholderiales</taxon>
        <taxon>Oxalobacteraceae</taxon>
        <taxon>Collimonas</taxon>
    </lineage>
</organism>
<reference evidence="1 2" key="4">
    <citation type="journal article" date="2010" name="Environ. Microbiol.">
        <title>The bacterial genus Collimonas: mycophagy, weathering and other adaptive solutions to life in oligotrophic soil environments.</title>
        <authorList>
            <person name="Leveau J.H."/>
            <person name="Uroz S."/>
            <person name="de Boer W."/>
        </authorList>
    </citation>
    <scope>NUCLEOTIDE SEQUENCE [LARGE SCALE GENOMIC DNA]</scope>
    <source>
        <strain evidence="1 2">Ter331</strain>
    </source>
</reference>
<evidence type="ECO:0000313" key="2">
    <source>
        <dbReference type="Proteomes" id="UP000008392"/>
    </source>
</evidence>
<dbReference type="Pfam" id="PF05768">
    <property type="entry name" value="Glrx-like"/>
    <property type="match status" value="1"/>
</dbReference>
<keyword evidence="2" id="KW-1185">Reference proteome</keyword>